<accession>A0AAW1WFQ3</accession>
<evidence type="ECO:0000256" key="5">
    <source>
        <dbReference type="RuleBase" id="RU369090"/>
    </source>
</evidence>
<dbReference type="EMBL" id="JBEDUW010000006">
    <property type="protein sequence ID" value="KAK9922453.1"/>
    <property type="molecule type" value="Genomic_DNA"/>
</dbReference>
<proteinExistence type="predicted"/>
<dbReference type="GO" id="GO:0006511">
    <property type="term" value="P:ubiquitin-dependent protein catabolic process"/>
    <property type="evidence" value="ECO:0007669"/>
    <property type="project" value="UniProtKB-UniRule"/>
</dbReference>
<evidence type="ECO:0000256" key="3">
    <source>
        <dbReference type="ARBA" id="ARBA00022679"/>
    </source>
</evidence>
<keyword evidence="5" id="KW-0256">Endoplasmic reticulum</keyword>
<comment type="subcellular location">
    <subcellularLocation>
        <location evidence="5">Endoplasmic reticulum membrane</location>
        <topology evidence="5">Single-pass type IV membrane protein</topology>
    </subcellularLocation>
</comment>
<evidence type="ECO:0000256" key="4">
    <source>
        <dbReference type="ARBA" id="ARBA00022786"/>
    </source>
</evidence>
<feature type="region of interest" description="Disordered" evidence="6">
    <location>
        <begin position="71"/>
        <end position="93"/>
    </location>
</feature>
<comment type="catalytic activity">
    <reaction evidence="1 5">
        <text>S-ubiquitinyl-[E2 ubiquitin-conjugating enzyme]-L-cysteine + [acceptor protein]-L-lysine = [E2 ubiquitin-conjugating enzyme]-L-cysteine + N(6)-ubiquitinyl-[acceptor protein]-L-lysine.</text>
        <dbReference type="EC" id="2.3.2.27"/>
    </reaction>
</comment>
<keyword evidence="5" id="KW-0863">Zinc-finger</keyword>
<name>A0AAW1WFQ3_RUBAR</name>
<protein>
    <recommendedName>
        <fullName evidence="5">E3 ubiquitin-protein ligase RMA</fullName>
        <ecNumber evidence="5">2.3.2.27</ecNumber>
    </recommendedName>
    <alternativeName>
        <fullName evidence="5">Protein RING membrane-anchor</fullName>
    </alternativeName>
    <alternativeName>
        <fullName evidence="5">RING-type E3 ubiquitin transferase RMA</fullName>
    </alternativeName>
</protein>
<comment type="domain">
    <text evidence="5">The RING-type zinc finger domain is responsible for E3 ligase activity.</text>
</comment>
<sequence>MATEQYFEDAVVQSNSIGHDKCLGSGILFLKSQSLKTSHLFQSPASESQDEQKEPQCPVCKAEISESSLVPLYGRGQTTKPTKPSKGKAPHLGIVIPKRPLGPCGLTHHELQVPAHTVLSSSITGVILINPN</sequence>
<dbReference type="InterPro" id="IPR045103">
    <property type="entry name" value="RNF5/RNF185-like"/>
</dbReference>
<evidence type="ECO:0000256" key="1">
    <source>
        <dbReference type="ARBA" id="ARBA00000900"/>
    </source>
</evidence>
<comment type="function">
    <text evidence="5">E3 ubiquitin-protein ligase.</text>
</comment>
<keyword evidence="5" id="KW-0479">Metal-binding</keyword>
<dbReference type="PANTHER" id="PTHR12313">
    <property type="entry name" value="E3 UBIQUITIN-PROTEIN LIGASE RNF5-RELATED"/>
    <property type="match status" value="1"/>
</dbReference>
<keyword evidence="5" id="KW-0862">Zinc</keyword>
<dbReference type="GO" id="GO:0061630">
    <property type="term" value="F:ubiquitin protein ligase activity"/>
    <property type="evidence" value="ECO:0007669"/>
    <property type="project" value="UniProtKB-UniRule"/>
</dbReference>
<dbReference type="AlphaFoldDB" id="A0AAW1WFQ3"/>
<dbReference type="GO" id="GO:0008270">
    <property type="term" value="F:zinc ion binding"/>
    <property type="evidence" value="ECO:0007669"/>
    <property type="project" value="UniProtKB-KW"/>
</dbReference>
<keyword evidence="8" id="KW-1185">Reference proteome</keyword>
<keyword evidence="3 5" id="KW-0808">Transferase</keyword>
<evidence type="ECO:0000256" key="2">
    <source>
        <dbReference type="ARBA" id="ARBA00004906"/>
    </source>
</evidence>
<comment type="caution">
    <text evidence="7">The sequence shown here is derived from an EMBL/GenBank/DDBJ whole genome shotgun (WGS) entry which is preliminary data.</text>
</comment>
<organism evidence="7 8">
    <name type="scientific">Rubus argutus</name>
    <name type="common">Southern blackberry</name>
    <dbReference type="NCBI Taxonomy" id="59490"/>
    <lineage>
        <taxon>Eukaryota</taxon>
        <taxon>Viridiplantae</taxon>
        <taxon>Streptophyta</taxon>
        <taxon>Embryophyta</taxon>
        <taxon>Tracheophyta</taxon>
        <taxon>Spermatophyta</taxon>
        <taxon>Magnoliopsida</taxon>
        <taxon>eudicotyledons</taxon>
        <taxon>Gunneridae</taxon>
        <taxon>Pentapetalae</taxon>
        <taxon>rosids</taxon>
        <taxon>fabids</taxon>
        <taxon>Rosales</taxon>
        <taxon>Rosaceae</taxon>
        <taxon>Rosoideae</taxon>
        <taxon>Rosoideae incertae sedis</taxon>
        <taxon>Rubus</taxon>
    </lineage>
</organism>
<evidence type="ECO:0000256" key="6">
    <source>
        <dbReference type="SAM" id="MobiDB-lite"/>
    </source>
</evidence>
<comment type="pathway">
    <text evidence="2 5">Protein modification; protein ubiquitination.</text>
</comment>
<evidence type="ECO:0000313" key="7">
    <source>
        <dbReference type="EMBL" id="KAK9922453.1"/>
    </source>
</evidence>
<dbReference type="EC" id="2.3.2.27" evidence="5"/>
<dbReference type="GO" id="GO:0005789">
    <property type="term" value="C:endoplasmic reticulum membrane"/>
    <property type="evidence" value="ECO:0007669"/>
    <property type="project" value="UniProtKB-SubCell"/>
</dbReference>
<gene>
    <name evidence="7" type="ORF">M0R45_030917</name>
</gene>
<evidence type="ECO:0000313" key="8">
    <source>
        <dbReference type="Proteomes" id="UP001457282"/>
    </source>
</evidence>
<reference evidence="7 8" key="1">
    <citation type="journal article" date="2023" name="G3 (Bethesda)">
        <title>A chromosome-length genome assembly and annotation of blackberry (Rubus argutus, cv. 'Hillquist').</title>
        <authorList>
            <person name="Bruna T."/>
            <person name="Aryal R."/>
            <person name="Dudchenko O."/>
            <person name="Sargent D.J."/>
            <person name="Mead D."/>
            <person name="Buti M."/>
            <person name="Cavallini A."/>
            <person name="Hytonen T."/>
            <person name="Andres J."/>
            <person name="Pham M."/>
            <person name="Weisz D."/>
            <person name="Mascagni F."/>
            <person name="Usai G."/>
            <person name="Natali L."/>
            <person name="Bassil N."/>
            <person name="Fernandez G.E."/>
            <person name="Lomsadze A."/>
            <person name="Armour M."/>
            <person name="Olukolu B."/>
            <person name="Poorten T."/>
            <person name="Britton C."/>
            <person name="Davik J."/>
            <person name="Ashrafi H."/>
            <person name="Aiden E.L."/>
            <person name="Borodovsky M."/>
            <person name="Worthington M."/>
        </authorList>
    </citation>
    <scope>NUCLEOTIDE SEQUENCE [LARGE SCALE GENOMIC DNA]</scope>
    <source>
        <strain evidence="7">PI 553951</strain>
    </source>
</reference>
<keyword evidence="4 5" id="KW-0833">Ubl conjugation pathway</keyword>
<dbReference type="Proteomes" id="UP001457282">
    <property type="component" value="Unassembled WGS sequence"/>
</dbReference>